<protein>
    <submittedName>
        <fullName evidence="1">Uncharacterized protein</fullName>
    </submittedName>
</protein>
<comment type="caution">
    <text evidence="1">The sequence shown here is derived from an EMBL/GenBank/DDBJ whole genome shotgun (WGS) entry which is preliminary data.</text>
</comment>
<proteinExistence type="predicted"/>
<reference evidence="1" key="1">
    <citation type="journal article" date="2014" name="Front. Microbiol.">
        <title>High frequency of phylogenetically diverse reductive dehalogenase-homologous genes in deep subseafloor sedimentary metagenomes.</title>
        <authorList>
            <person name="Kawai M."/>
            <person name="Futagami T."/>
            <person name="Toyoda A."/>
            <person name="Takaki Y."/>
            <person name="Nishi S."/>
            <person name="Hori S."/>
            <person name="Arai W."/>
            <person name="Tsubouchi T."/>
            <person name="Morono Y."/>
            <person name="Uchiyama I."/>
            <person name="Ito T."/>
            <person name="Fujiyama A."/>
            <person name="Inagaki F."/>
            <person name="Takami H."/>
        </authorList>
    </citation>
    <scope>NUCLEOTIDE SEQUENCE</scope>
    <source>
        <strain evidence="1">Expedition CK06-06</strain>
    </source>
</reference>
<sequence>NQKRSLSNEFIEGSGEIYPADSIEILPVWKILSLNYSLLEKTINFKAHNTEKLKLKIGKYKYLVIGISENEAEVIKLSNNLSFILENLSNMRVSEYLQMCRRRYDKKTSWEILDDFREIGVIRIMENTEVHA</sequence>
<organism evidence="1">
    <name type="scientific">marine sediment metagenome</name>
    <dbReference type="NCBI Taxonomy" id="412755"/>
    <lineage>
        <taxon>unclassified sequences</taxon>
        <taxon>metagenomes</taxon>
        <taxon>ecological metagenomes</taxon>
    </lineage>
</organism>
<accession>X1D376</accession>
<feature type="non-terminal residue" evidence="1">
    <location>
        <position position="1"/>
    </location>
</feature>
<name>X1D376_9ZZZZ</name>
<evidence type="ECO:0000313" key="1">
    <source>
        <dbReference type="EMBL" id="GAH02710.1"/>
    </source>
</evidence>
<dbReference type="EMBL" id="BART01022951">
    <property type="protein sequence ID" value="GAH02710.1"/>
    <property type="molecule type" value="Genomic_DNA"/>
</dbReference>
<gene>
    <name evidence="1" type="ORF">S01H4_41901</name>
</gene>
<dbReference type="AlphaFoldDB" id="X1D376"/>